<feature type="region of interest" description="Disordered" evidence="1">
    <location>
        <begin position="1"/>
        <end position="39"/>
    </location>
</feature>
<reference evidence="2" key="1">
    <citation type="submission" date="2020-04" db="EMBL/GenBank/DDBJ databases">
        <authorList>
            <person name="Chiriac C."/>
            <person name="Salcher M."/>
            <person name="Ghai R."/>
            <person name="Kavagutti S V."/>
        </authorList>
    </citation>
    <scope>NUCLEOTIDE SEQUENCE</scope>
</reference>
<dbReference type="GO" id="GO:0003677">
    <property type="term" value="F:DNA binding"/>
    <property type="evidence" value="ECO:0007669"/>
    <property type="project" value="InterPro"/>
</dbReference>
<protein>
    <recommendedName>
        <fullName evidence="3">DUF5681 domain-containing protein</fullName>
    </recommendedName>
</protein>
<evidence type="ECO:0000313" key="2">
    <source>
        <dbReference type="EMBL" id="CAB4141003.1"/>
    </source>
</evidence>
<feature type="compositionally biased region" description="Basic and acidic residues" evidence="1">
    <location>
        <begin position="20"/>
        <end position="31"/>
    </location>
</feature>
<proteinExistence type="predicted"/>
<organism evidence="2">
    <name type="scientific">uncultured Caudovirales phage</name>
    <dbReference type="NCBI Taxonomy" id="2100421"/>
    <lineage>
        <taxon>Viruses</taxon>
        <taxon>Duplodnaviria</taxon>
        <taxon>Heunggongvirae</taxon>
        <taxon>Uroviricota</taxon>
        <taxon>Caudoviricetes</taxon>
        <taxon>Peduoviridae</taxon>
        <taxon>Maltschvirus</taxon>
        <taxon>Maltschvirus maltsch</taxon>
    </lineage>
</organism>
<accession>A0A6J5M699</accession>
<dbReference type="PRINTS" id="PR00929">
    <property type="entry name" value="ATHOOK"/>
</dbReference>
<dbReference type="InterPro" id="IPR017956">
    <property type="entry name" value="AT_hook_DNA-bd_motif"/>
</dbReference>
<evidence type="ECO:0000256" key="1">
    <source>
        <dbReference type="SAM" id="MobiDB-lite"/>
    </source>
</evidence>
<evidence type="ECO:0008006" key="3">
    <source>
        <dbReference type="Google" id="ProtNLM"/>
    </source>
</evidence>
<gene>
    <name evidence="2" type="ORF">UFOVP411_3</name>
</gene>
<feature type="compositionally biased region" description="Low complexity" evidence="1">
    <location>
        <begin position="107"/>
        <end position="119"/>
    </location>
</feature>
<dbReference type="EMBL" id="LR796385">
    <property type="protein sequence ID" value="CAB4141003.1"/>
    <property type="molecule type" value="Genomic_DNA"/>
</dbReference>
<feature type="region of interest" description="Disordered" evidence="1">
    <location>
        <begin position="107"/>
        <end position="134"/>
    </location>
</feature>
<name>A0A6J5M699_9CAUD</name>
<sequence length="150" mass="16160">MSDTKLNIPVFSRKGRGRPSKTEVAARESRPRGRPPGEAAKMAALRSALLESDVGPRVVQKVIEVAMNDEHPAQGAMLRLLMDRLAPVSSFETASNDQTKTLQVSITTTSPDGTTTEVTVGKAAPEQEDDDYDEAEVLDVAAREVDDAQP</sequence>